<protein>
    <recommendedName>
        <fullName evidence="4">Integrase catalytic domain-containing protein</fullName>
    </recommendedName>
</protein>
<comment type="caution">
    <text evidence="2">The sequence shown here is derived from an EMBL/GenBank/DDBJ whole genome shotgun (WGS) entry which is preliminary data.</text>
</comment>
<reference evidence="2 3" key="1">
    <citation type="submission" date="2023-02" db="EMBL/GenBank/DDBJ databases">
        <title>LHISI_Scaffold_Assembly.</title>
        <authorList>
            <person name="Stuart O.P."/>
            <person name="Cleave R."/>
            <person name="Magrath M.J.L."/>
            <person name="Mikheyev A.S."/>
        </authorList>
    </citation>
    <scope>NUCLEOTIDE SEQUENCE [LARGE SCALE GENOMIC DNA]</scope>
    <source>
        <strain evidence="2">Daus_M_001</strain>
        <tissue evidence="2">Leg muscle</tissue>
    </source>
</reference>
<feature type="region of interest" description="Disordered" evidence="1">
    <location>
        <begin position="65"/>
        <end position="112"/>
    </location>
</feature>
<dbReference type="PANTHER" id="PTHR37984">
    <property type="entry name" value="PROTEIN CBG26694"/>
    <property type="match status" value="1"/>
</dbReference>
<evidence type="ECO:0000313" key="3">
    <source>
        <dbReference type="Proteomes" id="UP001159363"/>
    </source>
</evidence>
<evidence type="ECO:0008006" key="4">
    <source>
        <dbReference type="Google" id="ProtNLM"/>
    </source>
</evidence>
<dbReference type="Gene3D" id="3.30.420.10">
    <property type="entry name" value="Ribonuclease H-like superfamily/Ribonuclease H"/>
    <property type="match status" value="1"/>
</dbReference>
<dbReference type="EMBL" id="JARBHB010000008">
    <property type="protein sequence ID" value="KAJ8876833.1"/>
    <property type="molecule type" value="Genomic_DNA"/>
</dbReference>
<gene>
    <name evidence="2" type="ORF">PR048_021280</name>
</gene>
<feature type="compositionally biased region" description="Polar residues" evidence="1">
    <location>
        <begin position="249"/>
        <end position="262"/>
    </location>
</feature>
<dbReference type="Proteomes" id="UP001159363">
    <property type="component" value="Chromosome 7"/>
</dbReference>
<dbReference type="SUPFAM" id="SSF53098">
    <property type="entry name" value="Ribonuclease H-like"/>
    <property type="match status" value="1"/>
</dbReference>
<feature type="region of interest" description="Disordered" evidence="1">
    <location>
        <begin position="249"/>
        <end position="285"/>
    </location>
</feature>
<accession>A0ABQ9GXW0</accession>
<feature type="region of interest" description="Disordered" evidence="1">
    <location>
        <begin position="909"/>
        <end position="936"/>
    </location>
</feature>
<feature type="compositionally biased region" description="Polar residues" evidence="1">
    <location>
        <begin position="14"/>
        <end position="28"/>
    </location>
</feature>
<evidence type="ECO:0000313" key="2">
    <source>
        <dbReference type="EMBL" id="KAJ8876833.1"/>
    </source>
</evidence>
<feature type="region of interest" description="Disordered" evidence="1">
    <location>
        <begin position="1"/>
        <end position="31"/>
    </location>
</feature>
<proteinExistence type="predicted"/>
<dbReference type="InterPro" id="IPR050951">
    <property type="entry name" value="Retrovirus_Pol_polyprotein"/>
</dbReference>
<dbReference type="PANTHER" id="PTHR37984:SF5">
    <property type="entry name" value="PROTEIN NYNRIN-LIKE"/>
    <property type="match status" value="1"/>
</dbReference>
<feature type="compositionally biased region" description="Basic and acidic residues" evidence="1">
    <location>
        <begin position="1"/>
        <end position="10"/>
    </location>
</feature>
<sequence>MTTNKTHDEEASFPLSTNPLPPQRTNSLEGVPGLAKKDLPFPIYSLAMIIVACDLAVETQLHQPTPVSRKPASHSCVHLSAKPPTSRERRSNIRLAPKSTRQPAVGGKAAAPPTVHTCKPILAQLDFMPSWQPTRPMLYKGTIKTKRQILQTPPQKFCIRQAKRANPTGQQGPIIQLLDEEVDLPEAPHIEISINGRRVLILVDSATMGNFVRTPLALRAALRKGPWATQGIPGRQTSHDLQLETLSRCHQSANPQGRINQSSRRRHERRRRMGEDDAVPSPSTHLITLHQQQDTDLQRLLPEVTPAIRVAGRYCLVLKWPHRGKVENLGTHEPAGGHLQHTNVLQKLGQNEQRRLAVCAQLQNMLQGLGLPRTIAYHQATMKGNCYLLVVRDQFSRWVEVFSLPSQETHHIIRKFETKIFPCWGYLQAILTDNGTRNMDNTPIPPTSQPHRAENQELKKSLCLSVGDNHKHWDKHIPKILFTLRRCTNETINTSPSQLLLGQTLRRLGNILSIAGTSKRVKRVETVSKYPQEPSHIPNSLEHLGPQEQVQALRRLERPVSSANEPALITSTTRVYGTPQPSILGILEQTEQVTRIRTSSLEDPNLSANSSAIQFLRAPADQHSRFRGQTGYTLVQISATSTGHASPKHMARERAKLSKANEAMEFTYSKYWDMATAMGAFGSKAPCMLHASNVQKRLLADTPIPKAPVQPHHRAARMRWTTHPDQWKRTFQSGDDQVIDGTSFSSKSVISRKGGSVLWDHVWSTYAAHSYSGSHDWSSIPRQHPPTFKSGIFCPKTSSIVWCWVCLIICKHFSEPKVVIPQPSIDLPLTEWHVCVSNPPSQYCAYVEFRMLMIRGLHCDGLYPTRLRIEGTEFQCTMLDGYTGMFHHLLISKLASDITATKKLSYNHSPLPRTTSTNDRRVETRQSINSGPEFGL</sequence>
<evidence type="ECO:0000256" key="1">
    <source>
        <dbReference type="SAM" id="MobiDB-lite"/>
    </source>
</evidence>
<keyword evidence="3" id="KW-1185">Reference proteome</keyword>
<organism evidence="2 3">
    <name type="scientific">Dryococelus australis</name>
    <dbReference type="NCBI Taxonomy" id="614101"/>
    <lineage>
        <taxon>Eukaryota</taxon>
        <taxon>Metazoa</taxon>
        <taxon>Ecdysozoa</taxon>
        <taxon>Arthropoda</taxon>
        <taxon>Hexapoda</taxon>
        <taxon>Insecta</taxon>
        <taxon>Pterygota</taxon>
        <taxon>Neoptera</taxon>
        <taxon>Polyneoptera</taxon>
        <taxon>Phasmatodea</taxon>
        <taxon>Verophasmatodea</taxon>
        <taxon>Anareolatae</taxon>
        <taxon>Phasmatidae</taxon>
        <taxon>Eurycanthinae</taxon>
        <taxon>Dryococelus</taxon>
    </lineage>
</organism>
<dbReference type="InterPro" id="IPR012337">
    <property type="entry name" value="RNaseH-like_sf"/>
</dbReference>
<dbReference type="InterPro" id="IPR036397">
    <property type="entry name" value="RNaseH_sf"/>
</dbReference>
<name>A0ABQ9GXW0_9NEOP</name>
<feature type="compositionally biased region" description="Basic residues" evidence="1">
    <location>
        <begin position="263"/>
        <end position="272"/>
    </location>
</feature>